<gene>
    <name evidence="2" type="ORF">IAD41_06675</name>
</gene>
<proteinExistence type="predicted"/>
<accession>A0A9D1FX04</accession>
<feature type="signal peptide" evidence="1">
    <location>
        <begin position="1"/>
        <end position="20"/>
    </location>
</feature>
<dbReference type="Proteomes" id="UP000824139">
    <property type="component" value="Unassembled WGS sequence"/>
</dbReference>
<keyword evidence="1" id="KW-0732">Signal</keyword>
<reference evidence="2" key="2">
    <citation type="journal article" date="2021" name="PeerJ">
        <title>Extensive microbial diversity within the chicken gut microbiome revealed by metagenomics and culture.</title>
        <authorList>
            <person name="Gilroy R."/>
            <person name="Ravi A."/>
            <person name="Getino M."/>
            <person name="Pursley I."/>
            <person name="Horton D.L."/>
            <person name="Alikhan N.F."/>
            <person name="Baker D."/>
            <person name="Gharbi K."/>
            <person name="Hall N."/>
            <person name="Watson M."/>
            <person name="Adriaenssens E.M."/>
            <person name="Foster-Nyarko E."/>
            <person name="Jarju S."/>
            <person name="Secka A."/>
            <person name="Antonio M."/>
            <person name="Oren A."/>
            <person name="Chaudhuri R.R."/>
            <person name="La Ragione R."/>
            <person name="Hildebrand F."/>
            <person name="Pallen M.J."/>
        </authorList>
    </citation>
    <scope>NUCLEOTIDE SEQUENCE</scope>
    <source>
        <strain evidence="2">CHK152-2994</strain>
    </source>
</reference>
<dbReference type="EMBL" id="DVJO01000147">
    <property type="protein sequence ID" value="HIS83269.1"/>
    <property type="molecule type" value="Genomic_DNA"/>
</dbReference>
<protein>
    <submittedName>
        <fullName evidence="2">Uncharacterized protein</fullName>
    </submittedName>
</protein>
<evidence type="ECO:0000313" key="2">
    <source>
        <dbReference type="EMBL" id="HIS83269.1"/>
    </source>
</evidence>
<feature type="chain" id="PRO_5038867145" evidence="1">
    <location>
        <begin position="21"/>
        <end position="205"/>
    </location>
</feature>
<reference evidence="2" key="1">
    <citation type="submission" date="2020-10" db="EMBL/GenBank/DDBJ databases">
        <authorList>
            <person name="Gilroy R."/>
        </authorList>
    </citation>
    <scope>NUCLEOTIDE SEQUENCE</scope>
    <source>
        <strain evidence="2">CHK152-2994</strain>
    </source>
</reference>
<sequence length="205" mass="24300">MKKLLLFAVFIFALSNTASAEMIMPASSIEEEVIRIEKPNQAYTMLNGIRKDRNTIYNVLNLTPSQICKTREIEKSRFEEISPLIDELMLCKKKLKELCTQKASKKEICAVERKINKLSKQIKRISEKHDKCFEKLLNNEQKNKYEMIQKLRREDYKKLDKIEKQGRKQSDLRPFGCNVSQAQFSQELKEQRSFKNRCKKLFKRK</sequence>
<dbReference type="AlphaFoldDB" id="A0A9D1FX04"/>
<evidence type="ECO:0000256" key="1">
    <source>
        <dbReference type="SAM" id="SignalP"/>
    </source>
</evidence>
<evidence type="ECO:0000313" key="3">
    <source>
        <dbReference type="Proteomes" id="UP000824139"/>
    </source>
</evidence>
<comment type="caution">
    <text evidence="2">The sequence shown here is derived from an EMBL/GenBank/DDBJ whole genome shotgun (WGS) entry which is preliminary data.</text>
</comment>
<dbReference type="Gene3D" id="1.20.120.1490">
    <property type="match status" value="1"/>
</dbReference>
<organism evidence="2 3">
    <name type="scientific">Candidatus Scatenecus faecavium</name>
    <dbReference type="NCBI Taxonomy" id="2840915"/>
    <lineage>
        <taxon>Bacteria</taxon>
        <taxon>Candidatus Scatenecus</taxon>
    </lineage>
</organism>
<name>A0A9D1FX04_9BACT</name>